<evidence type="ECO:0000259" key="19">
    <source>
        <dbReference type="Pfam" id="PF01699"/>
    </source>
</evidence>
<dbReference type="GO" id="GO:0008273">
    <property type="term" value="F:calcium, potassium:sodium antiporter activity"/>
    <property type="evidence" value="ECO:0007669"/>
    <property type="project" value="TreeGrafter"/>
</dbReference>
<keyword evidence="15 18" id="KW-0472">Membrane</keyword>
<keyword evidence="10" id="KW-0769">Symport</keyword>
<feature type="compositionally biased region" description="Polar residues" evidence="17">
    <location>
        <begin position="394"/>
        <end position="405"/>
    </location>
</feature>
<evidence type="ECO:0000313" key="21">
    <source>
        <dbReference type="Proteomes" id="UP001500889"/>
    </source>
</evidence>
<evidence type="ECO:0000256" key="14">
    <source>
        <dbReference type="ARBA" id="ARBA00023065"/>
    </source>
</evidence>
<feature type="transmembrane region" description="Helical" evidence="18">
    <location>
        <begin position="532"/>
        <end position="554"/>
    </location>
</feature>
<keyword evidence="5" id="KW-0633">Potassium transport</keyword>
<evidence type="ECO:0000256" key="16">
    <source>
        <dbReference type="ARBA" id="ARBA00023201"/>
    </source>
</evidence>
<dbReference type="InterPro" id="IPR004481">
    <property type="entry name" value="K/Na/Ca-exchanger"/>
</dbReference>
<keyword evidence="3" id="KW-0813">Transport</keyword>
<name>A0AAU9EPF4_DROMD</name>
<evidence type="ECO:0000256" key="18">
    <source>
        <dbReference type="SAM" id="Phobius"/>
    </source>
</evidence>
<evidence type="ECO:0000256" key="15">
    <source>
        <dbReference type="ARBA" id="ARBA00023136"/>
    </source>
</evidence>
<evidence type="ECO:0000256" key="9">
    <source>
        <dbReference type="ARBA" id="ARBA00022837"/>
    </source>
</evidence>
<evidence type="ECO:0000256" key="13">
    <source>
        <dbReference type="ARBA" id="ARBA00023053"/>
    </source>
</evidence>
<dbReference type="GO" id="GO:0006874">
    <property type="term" value="P:intracellular calcium ion homeostasis"/>
    <property type="evidence" value="ECO:0007669"/>
    <property type="project" value="TreeGrafter"/>
</dbReference>
<dbReference type="FunFam" id="1.20.1420.30:FF:000009">
    <property type="entry name" value="sodium/potassium/calcium exchanger 5 isoform X2"/>
    <property type="match status" value="1"/>
</dbReference>
<dbReference type="InterPro" id="IPR004837">
    <property type="entry name" value="NaCa_Exmemb"/>
</dbReference>
<dbReference type="PANTHER" id="PTHR10846:SF74">
    <property type="entry name" value="SODIUM_POTASSIUM_CALCIUM EXCHANGER CG1090-RELATED"/>
    <property type="match status" value="1"/>
</dbReference>
<accession>A0AAU9EPF4</accession>
<evidence type="ECO:0000256" key="4">
    <source>
        <dbReference type="ARBA" id="ARBA00022449"/>
    </source>
</evidence>
<feature type="transmembrane region" description="Helical" evidence="18">
    <location>
        <begin position="12"/>
        <end position="30"/>
    </location>
</feature>
<feature type="transmembrane region" description="Helical" evidence="18">
    <location>
        <begin position="601"/>
        <end position="619"/>
    </location>
</feature>
<evidence type="ECO:0000256" key="7">
    <source>
        <dbReference type="ARBA" id="ARBA00022692"/>
    </source>
</evidence>
<keyword evidence="7 18" id="KW-0812">Transmembrane</keyword>
<feature type="transmembrane region" description="Helical" evidence="18">
    <location>
        <begin position="230"/>
        <end position="249"/>
    </location>
</feature>
<sequence length="666" mass="72830">MIVRRRSRRARMWNMGLLFLIYYCVSIYSAKGDTREGSALPLDVGSLAEDEGDAEANGEVNTELNPELETTTPFYAPDATEATHHLHGVVPTWRPKRDNCTPPAIEQFPQPLMNKWARQHGGLILHILVAVYTFFGLAIVCDEYFVASLDRLCEELKLSPDVAGATFMAAGSSAPELATVVIGVFFAKDDIGISGVIGSAVFNIMFVISVCALCSGTVCQLNWWPLVRDCFFYCVSILVMLIIIFNDVISCFESVVMLLCYVGYCVALHFNTELERWALGLNLPFKLPSKEEQSALVTYKNVPESSYTQGSAGQGQQQQTSLSKESSDVLDATGTQPQSDYQNYSDPNAGWDPNSAWGEENQPKPAAASARPAQPQVDDWGMGQFTQGQGQGQENMAYNSDQPESVVTGEAASAASASASAGAGAGAGAGAAKGQVVAATEYYKSTDKQREPRPDPLMRPTEGGLPALVAWYVVYPIHFLCKKTMPDCRQPQFRNWYPFTFLLSMVWISFYSYFMVWMITVIGSTLAIPDTVMGLTFVAAGVSVPDALSSIAVIKEGYGDMAVSNAIGSNVFDILVCLGLPWFIQTAIIKPGSHVNVISKGLAYSTLSLFSTVVFLILSTHLNGWKLDKRLGIILMLWYLFFITLASLYELNVFGYMNPPECPSTY</sequence>
<evidence type="ECO:0000256" key="10">
    <source>
        <dbReference type="ARBA" id="ARBA00022847"/>
    </source>
</evidence>
<evidence type="ECO:0000256" key="2">
    <source>
        <dbReference type="ARBA" id="ARBA00005364"/>
    </source>
</evidence>
<protein>
    <submittedName>
        <fullName evidence="20">Probable sodium/potassium/calcium exchanger</fullName>
    </submittedName>
</protein>
<dbReference type="Proteomes" id="UP001500889">
    <property type="component" value="Chromosome O"/>
</dbReference>
<feature type="transmembrane region" description="Helical" evidence="18">
    <location>
        <begin position="193"/>
        <end position="218"/>
    </location>
</feature>
<feature type="transmembrane region" description="Helical" evidence="18">
    <location>
        <begin position="499"/>
        <end position="520"/>
    </location>
</feature>
<keyword evidence="9" id="KW-0106">Calcium</keyword>
<dbReference type="GO" id="GO:0015293">
    <property type="term" value="F:symporter activity"/>
    <property type="evidence" value="ECO:0007669"/>
    <property type="project" value="UniProtKB-KW"/>
</dbReference>
<evidence type="ECO:0000256" key="11">
    <source>
        <dbReference type="ARBA" id="ARBA00022958"/>
    </source>
</evidence>
<feature type="region of interest" description="Disordered" evidence="17">
    <location>
        <begin position="307"/>
        <end position="411"/>
    </location>
</feature>
<dbReference type="GO" id="GO:0005262">
    <property type="term" value="F:calcium channel activity"/>
    <property type="evidence" value="ECO:0007669"/>
    <property type="project" value="TreeGrafter"/>
</dbReference>
<evidence type="ECO:0000256" key="3">
    <source>
        <dbReference type="ARBA" id="ARBA00022448"/>
    </source>
</evidence>
<dbReference type="AlphaFoldDB" id="A0AAU9EPF4"/>
<evidence type="ECO:0000256" key="1">
    <source>
        <dbReference type="ARBA" id="ARBA00004141"/>
    </source>
</evidence>
<keyword evidence="6" id="KW-0109">Calcium transport</keyword>
<keyword evidence="13" id="KW-0915">Sodium</keyword>
<evidence type="ECO:0000313" key="20">
    <source>
        <dbReference type="EMBL" id="BFF88858.1"/>
    </source>
</evidence>
<gene>
    <name evidence="20" type="ORF">DMAD_07753</name>
</gene>
<keyword evidence="16" id="KW-0739">Sodium transport</keyword>
<feature type="transmembrane region" description="Helical" evidence="18">
    <location>
        <begin position="631"/>
        <end position="649"/>
    </location>
</feature>
<keyword evidence="11" id="KW-0630">Potassium</keyword>
<keyword evidence="21" id="KW-1185">Reference proteome</keyword>
<dbReference type="GO" id="GO:0005886">
    <property type="term" value="C:plasma membrane"/>
    <property type="evidence" value="ECO:0007669"/>
    <property type="project" value="TreeGrafter"/>
</dbReference>
<dbReference type="EMBL" id="AP029263">
    <property type="protein sequence ID" value="BFF88858.1"/>
    <property type="molecule type" value="Genomic_DNA"/>
</dbReference>
<feature type="compositionally biased region" description="Polar residues" evidence="17">
    <location>
        <begin position="333"/>
        <end position="346"/>
    </location>
</feature>
<evidence type="ECO:0000256" key="17">
    <source>
        <dbReference type="SAM" id="MobiDB-lite"/>
    </source>
</evidence>
<comment type="similarity">
    <text evidence="2">Belongs to the Ca(2+):cation antiporter (CaCA) (TC 2.A.19) family. SLC24A subfamily.</text>
</comment>
<feature type="compositionally biased region" description="Low complexity" evidence="17">
    <location>
        <begin position="363"/>
        <end position="388"/>
    </location>
</feature>
<keyword evidence="12 18" id="KW-1133">Transmembrane helix</keyword>
<feature type="domain" description="Sodium/calcium exchanger membrane region" evidence="19">
    <location>
        <begin position="128"/>
        <end position="267"/>
    </location>
</feature>
<dbReference type="FunFam" id="1.20.1420.30:FF:000018">
    <property type="entry name" value="Sodium/potassium/calcium exchanger 2"/>
    <property type="match status" value="1"/>
</dbReference>
<evidence type="ECO:0000256" key="12">
    <source>
        <dbReference type="ARBA" id="ARBA00022989"/>
    </source>
</evidence>
<dbReference type="InterPro" id="IPR044880">
    <property type="entry name" value="NCX_ion-bd_dom_sf"/>
</dbReference>
<dbReference type="Gene3D" id="1.20.1420.30">
    <property type="entry name" value="NCX, central ion-binding region"/>
    <property type="match status" value="2"/>
</dbReference>
<feature type="transmembrane region" description="Helical" evidence="18">
    <location>
        <begin position="566"/>
        <end position="589"/>
    </location>
</feature>
<keyword evidence="14" id="KW-0406">Ion transport</keyword>
<evidence type="ECO:0000256" key="6">
    <source>
        <dbReference type="ARBA" id="ARBA00022568"/>
    </source>
</evidence>
<evidence type="ECO:0000256" key="5">
    <source>
        <dbReference type="ARBA" id="ARBA00022538"/>
    </source>
</evidence>
<keyword evidence="8" id="KW-0732">Signal</keyword>
<feature type="domain" description="Sodium/calcium exchanger membrane region" evidence="19">
    <location>
        <begin position="497"/>
        <end position="646"/>
    </location>
</feature>
<reference evidence="20 21" key="1">
    <citation type="submission" date="2024-02" db="EMBL/GenBank/DDBJ databases">
        <title>A chromosome-level genome assembly of Drosophila madeirensis, a fruit fly species endemic to Madeira island.</title>
        <authorList>
            <person name="Tomihara K."/>
            <person name="Llopart A."/>
            <person name="Yamamoto D."/>
        </authorList>
    </citation>
    <scope>NUCLEOTIDE SEQUENCE [LARGE SCALE GENOMIC DNA]</scope>
    <source>
        <strain evidence="20 21">RF1</strain>
    </source>
</reference>
<evidence type="ECO:0000256" key="8">
    <source>
        <dbReference type="ARBA" id="ARBA00022729"/>
    </source>
</evidence>
<feature type="compositionally biased region" description="Low complexity" evidence="17">
    <location>
        <begin position="307"/>
        <end position="323"/>
    </location>
</feature>
<keyword evidence="4" id="KW-0050">Antiport</keyword>
<dbReference type="NCBIfam" id="TIGR00367">
    <property type="entry name" value="calcium/sodium antiporter"/>
    <property type="match status" value="1"/>
</dbReference>
<feature type="transmembrane region" description="Helical" evidence="18">
    <location>
        <begin position="162"/>
        <end position="187"/>
    </location>
</feature>
<feature type="transmembrane region" description="Helical" evidence="18">
    <location>
        <begin position="123"/>
        <end position="141"/>
    </location>
</feature>
<dbReference type="PANTHER" id="PTHR10846">
    <property type="entry name" value="SODIUM/POTASSIUM/CALCIUM EXCHANGER"/>
    <property type="match status" value="1"/>
</dbReference>
<organism evidence="20 21">
    <name type="scientific">Drosophila madeirensis</name>
    <name type="common">Fruit fly</name>
    <dbReference type="NCBI Taxonomy" id="30013"/>
    <lineage>
        <taxon>Eukaryota</taxon>
        <taxon>Metazoa</taxon>
        <taxon>Ecdysozoa</taxon>
        <taxon>Arthropoda</taxon>
        <taxon>Hexapoda</taxon>
        <taxon>Insecta</taxon>
        <taxon>Pterygota</taxon>
        <taxon>Neoptera</taxon>
        <taxon>Endopterygota</taxon>
        <taxon>Diptera</taxon>
        <taxon>Brachycera</taxon>
        <taxon>Muscomorpha</taxon>
        <taxon>Ephydroidea</taxon>
        <taxon>Drosophilidae</taxon>
        <taxon>Drosophila</taxon>
        <taxon>Sophophora</taxon>
    </lineage>
</organism>
<proteinExistence type="inferred from homology"/>
<comment type="subcellular location">
    <subcellularLocation>
        <location evidence="1">Membrane</location>
        <topology evidence="1">Multi-pass membrane protein</topology>
    </subcellularLocation>
</comment>
<dbReference type="Pfam" id="PF01699">
    <property type="entry name" value="Na_Ca_ex"/>
    <property type="match status" value="2"/>
</dbReference>